<gene>
    <name evidence="2" type="ordered locus">BN6_45690</name>
</gene>
<evidence type="ECO:0000313" key="2">
    <source>
        <dbReference type="EMBL" id="CCH31848.1"/>
    </source>
</evidence>
<protein>
    <submittedName>
        <fullName evidence="2">Uncharacterized protein</fullName>
    </submittedName>
</protein>
<dbReference type="Proteomes" id="UP000006281">
    <property type="component" value="Chromosome"/>
</dbReference>
<keyword evidence="3" id="KW-1185">Reference proteome</keyword>
<dbReference type="eggNOG" id="ENOG5031UZ2">
    <property type="taxonomic scope" value="Bacteria"/>
</dbReference>
<dbReference type="HOGENOM" id="CLU_124418_0_0_11"/>
<reference evidence="2 3" key="1">
    <citation type="journal article" date="2012" name="BMC Genomics">
        <title>Complete genome sequence of Saccharothrix espanaensis DSM 44229T and comparison to the other completely sequenced Pseudonocardiaceae.</title>
        <authorList>
            <person name="Strobel T."/>
            <person name="Al-Dilaimi A."/>
            <person name="Blom J."/>
            <person name="Gessner A."/>
            <person name="Kalinowski J."/>
            <person name="Luzhetska M."/>
            <person name="Puhler A."/>
            <person name="Szczepanowski R."/>
            <person name="Bechthold A."/>
            <person name="Ruckert C."/>
        </authorList>
    </citation>
    <scope>NUCLEOTIDE SEQUENCE [LARGE SCALE GENOMIC DNA]</scope>
    <source>
        <strain evidence="3">ATCC 51144 / DSM 44229 / JCM 9112 / NBRC 15066 / NRRL 15764</strain>
    </source>
</reference>
<organism evidence="2 3">
    <name type="scientific">Saccharothrix espanaensis (strain ATCC 51144 / DSM 44229 / JCM 9112 / NBRC 15066 / NRRL 15764)</name>
    <dbReference type="NCBI Taxonomy" id="1179773"/>
    <lineage>
        <taxon>Bacteria</taxon>
        <taxon>Bacillati</taxon>
        <taxon>Actinomycetota</taxon>
        <taxon>Actinomycetes</taxon>
        <taxon>Pseudonocardiales</taxon>
        <taxon>Pseudonocardiaceae</taxon>
        <taxon>Saccharothrix</taxon>
    </lineage>
</organism>
<accession>K0K5L0</accession>
<dbReference type="EMBL" id="HE804045">
    <property type="protein sequence ID" value="CCH31848.1"/>
    <property type="molecule type" value="Genomic_DNA"/>
</dbReference>
<evidence type="ECO:0000256" key="1">
    <source>
        <dbReference type="SAM" id="MobiDB-lite"/>
    </source>
</evidence>
<dbReference type="OrthoDB" id="3994189at2"/>
<dbReference type="RefSeq" id="WP_015101960.1">
    <property type="nucleotide sequence ID" value="NC_019673.1"/>
</dbReference>
<dbReference type="PATRIC" id="fig|1179773.3.peg.4577"/>
<dbReference type="AlphaFoldDB" id="K0K5L0"/>
<name>K0K5L0_SACES</name>
<sequence length="142" mass="15101">MTYQNIFDGGKGQALSAEKAAQTLRKEIPGAVDPDIDPELLTGIPQKARDPKIVNELSPVALEIAGRFLEPLFKSTQKAAVDQLAASNDPKTTSTMASSTLQEVATQVKATVNASDEPKMPATVDNLKPPKVDVPKKPPLPT</sequence>
<dbReference type="BioCyc" id="SESP1179773:BN6_RS22110-MONOMER"/>
<feature type="region of interest" description="Disordered" evidence="1">
    <location>
        <begin position="112"/>
        <end position="142"/>
    </location>
</feature>
<dbReference type="KEGG" id="sesp:BN6_45690"/>
<proteinExistence type="predicted"/>
<evidence type="ECO:0000313" key="3">
    <source>
        <dbReference type="Proteomes" id="UP000006281"/>
    </source>
</evidence>